<dbReference type="EMBL" id="BAAADV010000001">
    <property type="protein sequence ID" value="GAA0662222.1"/>
    <property type="molecule type" value="Genomic_DNA"/>
</dbReference>
<organism evidence="2 3">
    <name type="scientific">Natronoarchaeum mannanilyticum</name>
    <dbReference type="NCBI Taxonomy" id="926360"/>
    <lineage>
        <taxon>Archaea</taxon>
        <taxon>Methanobacteriati</taxon>
        <taxon>Methanobacteriota</taxon>
        <taxon>Stenosarchaea group</taxon>
        <taxon>Halobacteria</taxon>
        <taxon>Halobacteriales</taxon>
        <taxon>Natronoarchaeaceae</taxon>
    </lineage>
</organism>
<evidence type="ECO:0000313" key="3">
    <source>
        <dbReference type="Proteomes" id="UP001500420"/>
    </source>
</evidence>
<name>A0AAV3T613_9EURY</name>
<reference evidence="2 3" key="1">
    <citation type="journal article" date="2019" name="Int. J. Syst. Evol. Microbiol.">
        <title>The Global Catalogue of Microorganisms (GCM) 10K type strain sequencing project: providing services to taxonomists for standard genome sequencing and annotation.</title>
        <authorList>
            <consortium name="The Broad Institute Genomics Platform"/>
            <consortium name="The Broad Institute Genome Sequencing Center for Infectious Disease"/>
            <person name="Wu L."/>
            <person name="Ma J."/>
        </authorList>
    </citation>
    <scope>NUCLEOTIDE SEQUENCE [LARGE SCALE GENOMIC DNA]</scope>
    <source>
        <strain evidence="2 3">JCM 16328</strain>
    </source>
</reference>
<keyword evidence="1" id="KW-0812">Transmembrane</keyword>
<accession>A0AAV3T613</accession>
<evidence type="ECO:0000256" key="1">
    <source>
        <dbReference type="SAM" id="Phobius"/>
    </source>
</evidence>
<feature type="transmembrane region" description="Helical" evidence="1">
    <location>
        <begin position="58"/>
        <end position="83"/>
    </location>
</feature>
<evidence type="ECO:0008006" key="4">
    <source>
        <dbReference type="Google" id="ProtNLM"/>
    </source>
</evidence>
<keyword evidence="3" id="KW-1185">Reference proteome</keyword>
<feature type="transmembrane region" description="Helical" evidence="1">
    <location>
        <begin position="30"/>
        <end position="52"/>
    </location>
</feature>
<comment type="caution">
    <text evidence="2">The sequence shown here is derived from an EMBL/GenBank/DDBJ whole genome shotgun (WGS) entry which is preliminary data.</text>
</comment>
<protein>
    <recommendedName>
        <fullName evidence="4">Cox cluster protein</fullName>
    </recommendedName>
</protein>
<keyword evidence="1" id="KW-0472">Membrane</keyword>
<evidence type="ECO:0000313" key="2">
    <source>
        <dbReference type="EMBL" id="GAA0662222.1"/>
    </source>
</evidence>
<sequence>MSTARPFFLQSSGELDTDRILYEAIPLAKLVAAVGLVALVPVFLQVVLGTILGVPSPLGLLLTVATQFVLAVGTGIVLMYVVVRANQISEEP</sequence>
<dbReference type="RefSeq" id="WP_343772084.1">
    <property type="nucleotide sequence ID" value="NZ_BAAADV010000001.1"/>
</dbReference>
<proteinExistence type="predicted"/>
<dbReference type="Proteomes" id="UP001500420">
    <property type="component" value="Unassembled WGS sequence"/>
</dbReference>
<gene>
    <name evidence="2" type="ORF">GCM10009020_03330</name>
</gene>
<keyword evidence="1" id="KW-1133">Transmembrane helix</keyword>
<dbReference type="AlphaFoldDB" id="A0AAV3T613"/>